<reference evidence="9 10" key="1">
    <citation type="submission" date="2014-07" db="EMBL/GenBank/DDBJ databases">
        <title>Complete genome sequence of a moderately halophilic bacterium Terribacillus aidingensis MP602, isolated from Cryptomeria fortunei in Tianmu mountain in China.</title>
        <authorList>
            <person name="Wang Y."/>
            <person name="Lu P."/>
            <person name="Zhang L."/>
        </authorList>
    </citation>
    <scope>NUCLEOTIDE SEQUENCE [LARGE SCALE GENOMIC DNA]</scope>
    <source>
        <strain evidence="9 10">MP602</strain>
    </source>
</reference>
<dbReference type="Pfam" id="PF00459">
    <property type="entry name" value="Inositol_P"/>
    <property type="match status" value="1"/>
</dbReference>
<evidence type="ECO:0000256" key="8">
    <source>
        <dbReference type="PIRSR" id="PIRSR600760-2"/>
    </source>
</evidence>
<keyword evidence="6" id="KW-0378">Hydrolase</keyword>
<evidence type="ECO:0000256" key="3">
    <source>
        <dbReference type="ARBA" id="ARBA00005152"/>
    </source>
</evidence>
<dbReference type="InterPro" id="IPR020552">
    <property type="entry name" value="Inositol_monoPase_Li-sen"/>
</dbReference>
<dbReference type="Proteomes" id="UP000027980">
    <property type="component" value="Chromosome"/>
</dbReference>
<protein>
    <recommendedName>
        <fullName evidence="4">inositol-phosphate phosphatase</fullName>
        <ecNumber evidence="4">3.1.3.25</ecNumber>
    </recommendedName>
</protein>
<dbReference type="PROSITE" id="PS00630">
    <property type="entry name" value="IMP_2"/>
    <property type="match status" value="1"/>
</dbReference>
<accession>A0A075LP84</accession>
<comment type="catalytic activity">
    <reaction evidence="1">
        <text>a myo-inositol phosphate + H2O = myo-inositol + phosphate</text>
        <dbReference type="Rhea" id="RHEA:24056"/>
        <dbReference type="ChEBI" id="CHEBI:15377"/>
        <dbReference type="ChEBI" id="CHEBI:17268"/>
        <dbReference type="ChEBI" id="CHEBI:43474"/>
        <dbReference type="ChEBI" id="CHEBI:84139"/>
        <dbReference type="EC" id="3.1.3.25"/>
    </reaction>
</comment>
<dbReference type="PRINTS" id="PR00377">
    <property type="entry name" value="IMPHPHTASES"/>
</dbReference>
<dbReference type="PROSITE" id="PS00629">
    <property type="entry name" value="IMP_1"/>
    <property type="match status" value="1"/>
</dbReference>
<evidence type="ECO:0000256" key="6">
    <source>
        <dbReference type="ARBA" id="ARBA00022801"/>
    </source>
</evidence>
<dbReference type="OrthoDB" id="9772456at2"/>
<dbReference type="PANTHER" id="PTHR20854">
    <property type="entry name" value="INOSITOL MONOPHOSPHATASE"/>
    <property type="match status" value="1"/>
</dbReference>
<keyword evidence="7 8" id="KW-0460">Magnesium</keyword>
<comment type="cofactor">
    <cofactor evidence="2 8">
        <name>Mg(2+)</name>
        <dbReference type="ChEBI" id="CHEBI:18420"/>
    </cofactor>
</comment>
<evidence type="ECO:0000313" key="10">
    <source>
        <dbReference type="Proteomes" id="UP000027980"/>
    </source>
</evidence>
<comment type="pathway">
    <text evidence="3">Polyol metabolism; myo-inositol biosynthesis; myo-inositol from D-glucose 6-phosphate: step 2/2.</text>
</comment>
<keyword evidence="5 8" id="KW-0479">Metal-binding</keyword>
<dbReference type="EC" id="3.1.3.25" evidence="4"/>
<feature type="binding site" evidence="8">
    <location>
        <position position="92"/>
    </location>
    <ligand>
        <name>Mg(2+)</name>
        <dbReference type="ChEBI" id="CHEBI:18420"/>
        <label>1</label>
        <note>catalytic</note>
    </ligand>
</feature>
<dbReference type="GO" id="GO:0046854">
    <property type="term" value="P:phosphatidylinositol phosphate biosynthetic process"/>
    <property type="evidence" value="ECO:0007669"/>
    <property type="project" value="InterPro"/>
</dbReference>
<dbReference type="Gene3D" id="3.40.190.80">
    <property type="match status" value="1"/>
</dbReference>
<dbReference type="GO" id="GO:0008934">
    <property type="term" value="F:inositol monophosphate 1-phosphatase activity"/>
    <property type="evidence" value="ECO:0007669"/>
    <property type="project" value="TreeGrafter"/>
</dbReference>
<dbReference type="GO" id="GO:0006021">
    <property type="term" value="P:inositol biosynthetic process"/>
    <property type="evidence" value="ECO:0007669"/>
    <property type="project" value="UniProtKB-UniPathway"/>
</dbReference>
<dbReference type="InterPro" id="IPR020550">
    <property type="entry name" value="Inositol_monophosphatase_CS"/>
</dbReference>
<dbReference type="HOGENOM" id="CLU_044118_6_2_9"/>
<dbReference type="SUPFAM" id="SSF56655">
    <property type="entry name" value="Carbohydrate phosphatase"/>
    <property type="match status" value="1"/>
</dbReference>
<dbReference type="UniPathway" id="UPA00823">
    <property type="reaction ID" value="UER00788"/>
</dbReference>
<sequence>MEQSMKHTLHKQAQQWVLEAGQLIKEKMDEPLEIMTKSSPKDLVTKMDKAVESFFLERIRENYPSHKVLGEEGIGEAVSETKGTVWIIDPIDGTMNFVHQKSNFAISIGIIHDGIAEIGIIYNVMEDTLYHAKRGEGAFKGDFQLPMLPEKTLDQSIIELNHFWLCPNRRVNEEKLQQLVYRAMGTRAYGSAALELAFLAEGITDAYLTFSLQPWDYAGGFVLLQEVGGKLTDATGEPVDFLNKTTVVAANSSIHQELIQDYIELK</sequence>
<proteinExistence type="predicted"/>
<feature type="binding site" evidence="8">
    <location>
        <position position="71"/>
    </location>
    <ligand>
        <name>Mg(2+)</name>
        <dbReference type="ChEBI" id="CHEBI:18420"/>
        <label>1</label>
        <note>catalytic</note>
    </ligand>
</feature>
<evidence type="ECO:0000256" key="2">
    <source>
        <dbReference type="ARBA" id="ARBA00001946"/>
    </source>
</evidence>
<dbReference type="GO" id="GO:0007165">
    <property type="term" value="P:signal transduction"/>
    <property type="evidence" value="ECO:0007669"/>
    <property type="project" value="TreeGrafter"/>
</dbReference>
<dbReference type="PANTHER" id="PTHR20854:SF4">
    <property type="entry name" value="INOSITOL-1-MONOPHOSPHATASE-RELATED"/>
    <property type="match status" value="1"/>
</dbReference>
<dbReference type="GO" id="GO:0046872">
    <property type="term" value="F:metal ion binding"/>
    <property type="evidence" value="ECO:0007669"/>
    <property type="project" value="UniProtKB-KW"/>
</dbReference>
<feature type="binding site" evidence="8">
    <location>
        <position position="91"/>
    </location>
    <ligand>
        <name>Mg(2+)</name>
        <dbReference type="ChEBI" id="CHEBI:18420"/>
        <label>1</label>
        <note>catalytic</note>
    </ligand>
</feature>
<dbReference type="PRINTS" id="PR00378">
    <property type="entry name" value="LIIMPHPHTASE"/>
</dbReference>
<dbReference type="InterPro" id="IPR000760">
    <property type="entry name" value="Inositol_monophosphatase-like"/>
</dbReference>
<dbReference type="Gene3D" id="3.30.540.10">
    <property type="entry name" value="Fructose-1,6-Bisphosphatase, subunit A, domain 1"/>
    <property type="match status" value="1"/>
</dbReference>
<name>A0A075LP84_9BACI</name>
<feature type="binding site" evidence="8">
    <location>
        <position position="216"/>
    </location>
    <ligand>
        <name>Mg(2+)</name>
        <dbReference type="ChEBI" id="CHEBI:18420"/>
        <label>1</label>
        <note>catalytic</note>
    </ligand>
</feature>
<dbReference type="InterPro" id="IPR020583">
    <property type="entry name" value="Inositol_monoP_metal-BS"/>
</dbReference>
<dbReference type="KEGG" id="tap:GZ22_06220"/>
<feature type="binding site" evidence="8">
    <location>
        <position position="89"/>
    </location>
    <ligand>
        <name>Mg(2+)</name>
        <dbReference type="ChEBI" id="CHEBI:18420"/>
        <label>1</label>
        <note>catalytic</note>
    </ligand>
</feature>
<evidence type="ECO:0000313" key="9">
    <source>
        <dbReference type="EMBL" id="AIF66253.1"/>
    </source>
</evidence>
<gene>
    <name evidence="9" type="ORF">GZ22_06220</name>
</gene>
<evidence type="ECO:0000256" key="7">
    <source>
        <dbReference type="ARBA" id="ARBA00022842"/>
    </source>
</evidence>
<evidence type="ECO:0000256" key="5">
    <source>
        <dbReference type="ARBA" id="ARBA00022723"/>
    </source>
</evidence>
<evidence type="ECO:0000256" key="4">
    <source>
        <dbReference type="ARBA" id="ARBA00013106"/>
    </source>
</evidence>
<evidence type="ECO:0000256" key="1">
    <source>
        <dbReference type="ARBA" id="ARBA00001033"/>
    </source>
</evidence>
<dbReference type="FunFam" id="3.30.540.10:FF:000003">
    <property type="entry name" value="Inositol-1-monophosphatase"/>
    <property type="match status" value="1"/>
</dbReference>
<dbReference type="CDD" id="cd01637">
    <property type="entry name" value="IMPase_like"/>
    <property type="match status" value="1"/>
</dbReference>
<organism evidence="9 10">
    <name type="scientific">Terribacillus saccharophilus</name>
    <dbReference type="NCBI Taxonomy" id="361277"/>
    <lineage>
        <taxon>Bacteria</taxon>
        <taxon>Bacillati</taxon>
        <taxon>Bacillota</taxon>
        <taxon>Bacilli</taxon>
        <taxon>Bacillales</taxon>
        <taxon>Bacillaceae</taxon>
        <taxon>Terribacillus</taxon>
    </lineage>
</organism>
<dbReference type="EMBL" id="CP008876">
    <property type="protein sequence ID" value="AIF66253.1"/>
    <property type="molecule type" value="Genomic_DNA"/>
</dbReference>
<dbReference type="AlphaFoldDB" id="A0A075LP84"/>